<dbReference type="EMBL" id="BTSX01000003">
    <property type="protein sequence ID" value="GMS90363.1"/>
    <property type="molecule type" value="Genomic_DNA"/>
</dbReference>
<reference evidence="1" key="1">
    <citation type="submission" date="2023-10" db="EMBL/GenBank/DDBJ databases">
        <title>Genome assembly of Pristionchus species.</title>
        <authorList>
            <person name="Yoshida K."/>
            <person name="Sommer R.J."/>
        </authorList>
    </citation>
    <scope>NUCLEOTIDE SEQUENCE</scope>
    <source>
        <strain evidence="1">RS0144</strain>
    </source>
</reference>
<evidence type="ECO:0000313" key="1">
    <source>
        <dbReference type="EMBL" id="GMS90363.1"/>
    </source>
</evidence>
<dbReference type="AlphaFoldDB" id="A0AAV5T510"/>
<organism evidence="1 2">
    <name type="scientific">Pristionchus entomophagus</name>
    <dbReference type="NCBI Taxonomy" id="358040"/>
    <lineage>
        <taxon>Eukaryota</taxon>
        <taxon>Metazoa</taxon>
        <taxon>Ecdysozoa</taxon>
        <taxon>Nematoda</taxon>
        <taxon>Chromadorea</taxon>
        <taxon>Rhabditida</taxon>
        <taxon>Rhabditina</taxon>
        <taxon>Diplogasteromorpha</taxon>
        <taxon>Diplogasteroidea</taxon>
        <taxon>Neodiplogasteridae</taxon>
        <taxon>Pristionchus</taxon>
    </lineage>
</organism>
<sequence>ISSHSLSFVSPSTCLDIFTTNFLSYFNPLSRLSEEYYVWSLVIEEAFRHGMDEFMVDSYFIDVTRITKNLALRHECKNITHEAIAQVYNNMLEGSTKLRRLSILNFHMDQCFLKLLLLKHIGIEHKEGRFRSNREAIEYHSRKKGLEHTSIFDGCLEIRFKGSIRFYNDGYLARID</sequence>
<evidence type="ECO:0000313" key="2">
    <source>
        <dbReference type="Proteomes" id="UP001432027"/>
    </source>
</evidence>
<gene>
    <name evidence="1" type="ORF">PENTCL1PPCAC_12538</name>
</gene>
<accession>A0AAV5T510</accession>
<keyword evidence="2" id="KW-1185">Reference proteome</keyword>
<feature type="non-terminal residue" evidence="1">
    <location>
        <position position="1"/>
    </location>
</feature>
<comment type="caution">
    <text evidence="1">The sequence shown here is derived from an EMBL/GenBank/DDBJ whole genome shotgun (WGS) entry which is preliminary data.</text>
</comment>
<proteinExistence type="predicted"/>
<dbReference type="Proteomes" id="UP001432027">
    <property type="component" value="Unassembled WGS sequence"/>
</dbReference>
<protein>
    <submittedName>
        <fullName evidence="1">Uncharacterized protein</fullName>
    </submittedName>
</protein>
<name>A0AAV5T510_9BILA</name>